<organism evidence="2 3">
    <name type="scientific">Microvirga puerhi</name>
    <dbReference type="NCBI Taxonomy" id="2876078"/>
    <lineage>
        <taxon>Bacteria</taxon>
        <taxon>Pseudomonadati</taxon>
        <taxon>Pseudomonadota</taxon>
        <taxon>Alphaproteobacteria</taxon>
        <taxon>Hyphomicrobiales</taxon>
        <taxon>Methylobacteriaceae</taxon>
        <taxon>Microvirga</taxon>
    </lineage>
</organism>
<dbReference type="Gene3D" id="3.30.70.120">
    <property type="match status" value="1"/>
</dbReference>
<dbReference type="InterPro" id="IPR015867">
    <property type="entry name" value="N-reg_PII/ATP_PRibTrfase_C"/>
</dbReference>
<accession>A0ABS7VKB8</accession>
<dbReference type="SUPFAM" id="SSF54913">
    <property type="entry name" value="GlnB-like"/>
    <property type="match status" value="1"/>
</dbReference>
<dbReference type="InterPro" id="IPR011322">
    <property type="entry name" value="N-reg_PII-like_a/b"/>
</dbReference>
<protein>
    <submittedName>
        <fullName evidence="2">Divalent-cation tolerance protein CutA</fullName>
    </submittedName>
</protein>
<comment type="caution">
    <text evidence="2">The sequence shown here is derived from an EMBL/GenBank/DDBJ whole genome shotgun (WGS) entry which is preliminary data.</text>
</comment>
<evidence type="ECO:0000256" key="1">
    <source>
        <dbReference type="ARBA" id="ARBA00010169"/>
    </source>
</evidence>
<dbReference type="Proteomes" id="UP000704176">
    <property type="component" value="Unassembled WGS sequence"/>
</dbReference>
<comment type="similarity">
    <text evidence="1">Belongs to the CutA family.</text>
</comment>
<sequence length="114" mass="12878">MDSPLLVYTTFPDVDTALTIGEELVRERLIACINVLPGMRSVYAWKGTIERNEEAVGILKTRKGLQEQVLQALKKRHPYETPVILFIEPQSDAQTLLWLVGETSDPRDIMPSDP</sequence>
<dbReference type="PANTHER" id="PTHR23419">
    <property type="entry name" value="DIVALENT CATION TOLERANCE CUTA-RELATED"/>
    <property type="match status" value="1"/>
</dbReference>
<dbReference type="PANTHER" id="PTHR23419:SF8">
    <property type="entry name" value="FI09726P"/>
    <property type="match status" value="1"/>
</dbReference>
<dbReference type="Pfam" id="PF03091">
    <property type="entry name" value="CutA1"/>
    <property type="match status" value="1"/>
</dbReference>
<dbReference type="InterPro" id="IPR004323">
    <property type="entry name" value="Ion_tolerance_CutA"/>
</dbReference>
<reference evidence="2 3" key="1">
    <citation type="submission" date="2021-09" db="EMBL/GenBank/DDBJ databases">
        <title>The complete genome sequence of a new microorganism.</title>
        <authorList>
            <person name="Zi Z."/>
        </authorList>
    </citation>
    <scope>NUCLEOTIDE SEQUENCE [LARGE SCALE GENOMIC DNA]</scope>
    <source>
        <strain evidence="2 3">WGZ8</strain>
    </source>
</reference>
<dbReference type="RefSeq" id="WP_224311541.1">
    <property type="nucleotide sequence ID" value="NZ_JAIRBM010000002.1"/>
</dbReference>
<evidence type="ECO:0000313" key="2">
    <source>
        <dbReference type="EMBL" id="MBZ6075510.1"/>
    </source>
</evidence>
<keyword evidence="3" id="KW-1185">Reference proteome</keyword>
<gene>
    <name evidence="2" type="ORF">K9B37_04270</name>
</gene>
<name>A0ABS7VKB8_9HYPH</name>
<evidence type="ECO:0000313" key="3">
    <source>
        <dbReference type="Proteomes" id="UP000704176"/>
    </source>
</evidence>
<proteinExistence type="inferred from homology"/>
<dbReference type="EMBL" id="JAIRBM010000002">
    <property type="protein sequence ID" value="MBZ6075510.1"/>
    <property type="molecule type" value="Genomic_DNA"/>
</dbReference>